<name>A0A5C7J5P9_9BACT</name>
<organism evidence="2 3">
    <name type="scientific">Candidatus Dojkabacteria bacterium</name>
    <dbReference type="NCBI Taxonomy" id="2099670"/>
    <lineage>
        <taxon>Bacteria</taxon>
        <taxon>Candidatus Dojkabacteria</taxon>
    </lineage>
</organism>
<comment type="caution">
    <text evidence="2">The sequence shown here is derived from an EMBL/GenBank/DDBJ whole genome shotgun (WGS) entry which is preliminary data.</text>
</comment>
<gene>
    <name evidence="2" type="ORF">E6Q11_06080</name>
</gene>
<sequence>MARKIFYSFHYLPDNWRASQVRNIGVVEGNQPAKDNDWETVKRGGDAAIQRWIDGQLEGRSCAVVLIGGQTAGRKWITYEINKAWNDGKGVVGIHVHNLKDVAGLQSKKGANPLDYVTFKSTGAKLSTVAKTYDPPYTTSTNVYNYIKENLSAWIEEAIKIRNEK</sequence>
<feature type="domain" description="Thoeris protein ThsB TIR-like" evidence="1">
    <location>
        <begin position="6"/>
        <end position="100"/>
    </location>
</feature>
<dbReference type="InterPro" id="IPR036490">
    <property type="entry name" value="ThsB_TIR-like_sf"/>
</dbReference>
<dbReference type="SUPFAM" id="SSF52206">
    <property type="entry name" value="Hypothetical protein MTH538"/>
    <property type="match status" value="1"/>
</dbReference>
<protein>
    <recommendedName>
        <fullName evidence="1">Thoeris protein ThsB TIR-like domain-containing protein</fullName>
    </recommendedName>
</protein>
<dbReference type="Gene3D" id="3.40.50.9200">
    <property type="entry name" value="Hypothetical protein MTH538"/>
    <property type="match status" value="1"/>
</dbReference>
<dbReference type="Proteomes" id="UP000321026">
    <property type="component" value="Unassembled WGS sequence"/>
</dbReference>
<dbReference type="InterPro" id="IPR015032">
    <property type="entry name" value="ThsB__TIR-like_domain"/>
</dbReference>
<dbReference type="Pfam" id="PF08937">
    <property type="entry name" value="ThsB_TIR"/>
    <property type="match status" value="1"/>
</dbReference>
<evidence type="ECO:0000313" key="2">
    <source>
        <dbReference type="EMBL" id="TXG75896.1"/>
    </source>
</evidence>
<dbReference type="AlphaFoldDB" id="A0A5C7J5P9"/>
<accession>A0A5C7J5P9</accession>
<proteinExistence type="predicted"/>
<dbReference type="EMBL" id="SSDS01000095">
    <property type="protein sequence ID" value="TXG75896.1"/>
    <property type="molecule type" value="Genomic_DNA"/>
</dbReference>
<evidence type="ECO:0000259" key="1">
    <source>
        <dbReference type="Pfam" id="PF08937"/>
    </source>
</evidence>
<evidence type="ECO:0000313" key="3">
    <source>
        <dbReference type="Proteomes" id="UP000321026"/>
    </source>
</evidence>
<reference evidence="2 3" key="1">
    <citation type="submission" date="2018-09" db="EMBL/GenBank/DDBJ databases">
        <title>Metagenome Assembled Genomes from an Advanced Water Purification Facility.</title>
        <authorList>
            <person name="Stamps B.W."/>
            <person name="Spear J.R."/>
        </authorList>
    </citation>
    <scope>NUCLEOTIDE SEQUENCE [LARGE SCALE GENOMIC DNA]</scope>
    <source>
        <strain evidence="2">Bin_63_2</strain>
    </source>
</reference>